<accession>A0ABY3YRS7</accession>
<proteinExistence type="predicted"/>
<feature type="signal peptide" evidence="1">
    <location>
        <begin position="1"/>
        <end position="23"/>
    </location>
</feature>
<sequence>MKSIFKKRFLAGAAAFLCLFSCADLDKINTNPDGINTVSSQMLATKLILDITRTDISSTKGFMRHFMLDKYILWSEFAESPQYNDLGRVGFGTLPRLIDAAKMMEIAEASGIDESEKNSYLGLAHFIRAYNFFYLTIKVGDIPYSEALMGEDENHVKPKYDTQKEVFLGILDELEQADQLFANGSSFDGDIIYDGNPVQWRKMVNSFALQVLINLYKKEGDSDLQVKQRFSNIVAGKPIFESNDDNFSLVYSDVENQKYPFFKDGNQFTIYPVVSSVLIDKLKELNDYRLFYYAAPSSVKLEGGQTASDFDAYVGVDPAIEYSALSAIASSKDYSDINDRYKELPEGEPVYLLSNAQVQFILAEAAVRGWISGDAETYYSNGIKSAMRFVADNTPDDVAYHHGMPMDDSYIESYPETPEVKFASGMNEQIEQIITQKYLSTFLQSPENAFFENRRTGYPGFPINPATNENLPSDKLPVRWMYDSDEVRYNKENLDEAVNRQYNGVDDNNGIMWILQ</sequence>
<dbReference type="Pfam" id="PF12771">
    <property type="entry name" value="SusD-like_2"/>
    <property type="match status" value="1"/>
</dbReference>
<evidence type="ECO:0000256" key="1">
    <source>
        <dbReference type="SAM" id="SignalP"/>
    </source>
</evidence>
<keyword evidence="3" id="KW-1185">Reference proteome</keyword>
<dbReference type="EMBL" id="CP094326">
    <property type="protein sequence ID" value="UNZ00293.1"/>
    <property type="molecule type" value="Genomic_DNA"/>
</dbReference>
<dbReference type="Proteomes" id="UP000829476">
    <property type="component" value="Chromosome"/>
</dbReference>
<name>A0ABY3YRS7_9FLAO</name>
<keyword evidence="1" id="KW-0732">Signal</keyword>
<feature type="chain" id="PRO_5045542781" evidence="1">
    <location>
        <begin position="24"/>
        <end position="516"/>
    </location>
</feature>
<organism evidence="2 3">
    <name type="scientific">Zhouia spongiae</name>
    <dbReference type="NCBI Taxonomy" id="2202721"/>
    <lineage>
        <taxon>Bacteria</taxon>
        <taxon>Pseudomonadati</taxon>
        <taxon>Bacteroidota</taxon>
        <taxon>Flavobacteriia</taxon>
        <taxon>Flavobacteriales</taxon>
        <taxon>Flavobacteriaceae</taxon>
        <taxon>Zhouia</taxon>
    </lineage>
</organism>
<dbReference type="InterPro" id="IPR041662">
    <property type="entry name" value="SusD-like_2"/>
</dbReference>
<evidence type="ECO:0000313" key="2">
    <source>
        <dbReference type="EMBL" id="UNZ00293.1"/>
    </source>
</evidence>
<dbReference type="Gene3D" id="1.25.40.390">
    <property type="match status" value="1"/>
</dbReference>
<dbReference type="InterPro" id="IPR011990">
    <property type="entry name" value="TPR-like_helical_dom_sf"/>
</dbReference>
<reference evidence="2 3" key="1">
    <citation type="journal article" date="2018" name="Int. J. Syst. Evol. Microbiol.">
        <title>Zhouia spongiae sp. nov., isolated from a marine sponge.</title>
        <authorList>
            <person name="Zhuang L."/>
            <person name="Lin B."/>
            <person name="Qin F."/>
            <person name="Luo L."/>
        </authorList>
    </citation>
    <scope>NUCLEOTIDE SEQUENCE [LARGE SCALE GENOMIC DNA]</scope>
    <source>
        <strain evidence="2 3">HN-Y44</strain>
    </source>
</reference>
<evidence type="ECO:0000313" key="3">
    <source>
        <dbReference type="Proteomes" id="UP000829476"/>
    </source>
</evidence>
<protein>
    <submittedName>
        <fullName evidence="2">SusD/RagB family nutrient-binding outer membrane lipoprotein</fullName>
    </submittedName>
</protein>
<dbReference type="SUPFAM" id="SSF48452">
    <property type="entry name" value="TPR-like"/>
    <property type="match status" value="1"/>
</dbReference>
<keyword evidence="2" id="KW-0449">Lipoprotein</keyword>
<gene>
    <name evidence="2" type="ORF">MQE36_08125</name>
</gene>
<dbReference type="CDD" id="cd08977">
    <property type="entry name" value="SusD"/>
    <property type="match status" value="1"/>
</dbReference>
<dbReference type="RefSeq" id="WP_242938660.1">
    <property type="nucleotide sequence ID" value="NZ_CP094326.1"/>
</dbReference>